<feature type="transmembrane region" description="Helical" evidence="1">
    <location>
        <begin position="101"/>
        <end position="120"/>
    </location>
</feature>
<proteinExistence type="predicted"/>
<dbReference type="HOGENOM" id="CLU_035509_15_0_1"/>
<evidence type="ECO:0000313" key="3">
    <source>
        <dbReference type="EMBL" id="EMD37779.1"/>
    </source>
</evidence>
<feature type="transmembrane region" description="Helical" evidence="1">
    <location>
        <begin position="127"/>
        <end position="148"/>
    </location>
</feature>
<keyword evidence="4" id="KW-1185">Reference proteome</keyword>
<gene>
    <name evidence="3" type="ORF">CERSUDRAFT_83551</name>
</gene>
<accession>M2PMY1</accession>
<keyword evidence="1" id="KW-1133">Transmembrane helix</keyword>
<dbReference type="InterPro" id="IPR045340">
    <property type="entry name" value="DUF6533"/>
</dbReference>
<keyword evidence="1" id="KW-0472">Membrane</keyword>
<feature type="transmembrane region" description="Helical" evidence="1">
    <location>
        <begin position="178"/>
        <end position="196"/>
    </location>
</feature>
<keyword evidence="1" id="KW-0812">Transmembrane</keyword>
<dbReference type="Proteomes" id="UP000016930">
    <property type="component" value="Unassembled WGS sequence"/>
</dbReference>
<protein>
    <recommendedName>
        <fullName evidence="2">DUF6533 domain-containing protein</fullName>
    </recommendedName>
</protein>
<evidence type="ECO:0000259" key="2">
    <source>
        <dbReference type="Pfam" id="PF20151"/>
    </source>
</evidence>
<name>M2PMY1_CERS8</name>
<feature type="transmembrane region" description="Helical" evidence="1">
    <location>
        <begin position="57"/>
        <end position="81"/>
    </location>
</feature>
<organism evidence="3 4">
    <name type="scientific">Ceriporiopsis subvermispora (strain B)</name>
    <name type="common">White-rot fungus</name>
    <name type="synonym">Gelatoporia subvermispora</name>
    <dbReference type="NCBI Taxonomy" id="914234"/>
    <lineage>
        <taxon>Eukaryota</taxon>
        <taxon>Fungi</taxon>
        <taxon>Dikarya</taxon>
        <taxon>Basidiomycota</taxon>
        <taxon>Agaricomycotina</taxon>
        <taxon>Agaricomycetes</taxon>
        <taxon>Polyporales</taxon>
        <taxon>Gelatoporiaceae</taxon>
        <taxon>Gelatoporia</taxon>
    </lineage>
</organism>
<dbReference type="EMBL" id="KB445796">
    <property type="protein sequence ID" value="EMD37779.1"/>
    <property type="molecule type" value="Genomic_DNA"/>
</dbReference>
<dbReference type="AlphaFoldDB" id="M2PMY1"/>
<sequence length="352" mass="39968">MATVTSSGTQELLNLLVTEVRDIRLSRYAAFVCATIVIYDYLICVEQEVDLVWRKQWSIIKVVFLWHRYLGLFAVIFQVAVLTLSDVSDSFCGFWFRWETWGYSLLIFTSEMVLLLWIYVVFNKNRYLLVALSLLFLAEVAAVIAILAKSFINFHAQAHLIPGIPFCLATHEPTTFKLLWVPILGYDSILLVLFLYKGIESHIITYHNRLAPTTLLDMIYKHSLTNFLAIFASYLACAAIWLVPNSGLDEIPVPFALSLSLTNCTRLLLNIRQAYYNGTDGVVRLNGGDPQQTQASTLHSNLHVLEDDDDEASSPTDYSPPSIYAAETDRHVWQYELREMRAEPPIVVGVAM</sequence>
<feature type="transmembrane region" description="Helical" evidence="1">
    <location>
        <begin position="224"/>
        <end position="243"/>
    </location>
</feature>
<dbReference type="OrthoDB" id="3038503at2759"/>
<feature type="domain" description="DUF6533" evidence="2">
    <location>
        <begin position="28"/>
        <end position="73"/>
    </location>
</feature>
<evidence type="ECO:0000256" key="1">
    <source>
        <dbReference type="SAM" id="Phobius"/>
    </source>
</evidence>
<dbReference type="STRING" id="914234.M2PMY1"/>
<reference evidence="3 4" key="1">
    <citation type="journal article" date="2012" name="Proc. Natl. Acad. Sci. U.S.A.">
        <title>Comparative genomics of Ceriporiopsis subvermispora and Phanerochaete chrysosporium provide insight into selective ligninolysis.</title>
        <authorList>
            <person name="Fernandez-Fueyo E."/>
            <person name="Ruiz-Duenas F.J."/>
            <person name="Ferreira P."/>
            <person name="Floudas D."/>
            <person name="Hibbett D.S."/>
            <person name="Canessa P."/>
            <person name="Larrondo L.F."/>
            <person name="James T.Y."/>
            <person name="Seelenfreund D."/>
            <person name="Lobos S."/>
            <person name="Polanco R."/>
            <person name="Tello M."/>
            <person name="Honda Y."/>
            <person name="Watanabe T."/>
            <person name="Watanabe T."/>
            <person name="Ryu J.S."/>
            <person name="Kubicek C.P."/>
            <person name="Schmoll M."/>
            <person name="Gaskell J."/>
            <person name="Hammel K.E."/>
            <person name="St John F.J."/>
            <person name="Vanden Wymelenberg A."/>
            <person name="Sabat G."/>
            <person name="Splinter BonDurant S."/>
            <person name="Syed K."/>
            <person name="Yadav J.S."/>
            <person name="Doddapaneni H."/>
            <person name="Subramanian V."/>
            <person name="Lavin J.L."/>
            <person name="Oguiza J.A."/>
            <person name="Perez G."/>
            <person name="Pisabarro A.G."/>
            <person name="Ramirez L."/>
            <person name="Santoyo F."/>
            <person name="Master E."/>
            <person name="Coutinho P.M."/>
            <person name="Henrissat B."/>
            <person name="Lombard V."/>
            <person name="Magnuson J.K."/>
            <person name="Kuees U."/>
            <person name="Hori C."/>
            <person name="Igarashi K."/>
            <person name="Samejima M."/>
            <person name="Held B.W."/>
            <person name="Barry K.W."/>
            <person name="LaButti K.M."/>
            <person name="Lapidus A."/>
            <person name="Lindquist E.A."/>
            <person name="Lucas S.M."/>
            <person name="Riley R."/>
            <person name="Salamov A.A."/>
            <person name="Hoffmeister D."/>
            <person name="Schwenk D."/>
            <person name="Hadar Y."/>
            <person name="Yarden O."/>
            <person name="de Vries R.P."/>
            <person name="Wiebenga A."/>
            <person name="Stenlid J."/>
            <person name="Eastwood D."/>
            <person name="Grigoriev I.V."/>
            <person name="Berka R.M."/>
            <person name="Blanchette R.A."/>
            <person name="Kersten P."/>
            <person name="Martinez A.T."/>
            <person name="Vicuna R."/>
            <person name="Cullen D."/>
        </authorList>
    </citation>
    <scope>NUCLEOTIDE SEQUENCE [LARGE SCALE GENOMIC DNA]</scope>
    <source>
        <strain evidence="3 4">B</strain>
    </source>
</reference>
<evidence type="ECO:0000313" key="4">
    <source>
        <dbReference type="Proteomes" id="UP000016930"/>
    </source>
</evidence>
<dbReference type="Pfam" id="PF20151">
    <property type="entry name" value="DUF6533"/>
    <property type="match status" value="1"/>
</dbReference>